<keyword evidence="4" id="KW-1185">Reference proteome</keyword>
<sequence length="353" mass="35078">MSGPPRRSSDVPTAHRRRRTVRAAAPAAPPRPRARGIFAHLGWEAFLLLLVLLTAVIVAATGTLFRGAQPWGNLATVGLLASAFALSLRTATPNLAVGAIAVLAGATYAKLAQNDVPGVLAGVLAVLVALLVGLLLGLVVGLTSVPAWAATLGGLALAQGIAFGLLDGQNVPTGGAPGGTGRAILWTLVFAAVSVGGGLLWLIPGIRAALGANRSQDDPVRLRAAKLAGALAGLGGSGLLAGLSGVALVTYLGVAGPSTGDNLLFAAGAALLGGVSAFGGRGGIAGTALATALLVFANHGLLQADAPRWVTFYLTPALAILLGVVVSRLIEAISGPYTTPTPPAPAPAWAPRR</sequence>
<dbReference type="KEGG" id="psuu:Psuf_057970"/>
<feature type="transmembrane region" description="Helical" evidence="2">
    <location>
        <begin position="309"/>
        <end position="330"/>
    </location>
</feature>
<proteinExistence type="predicted"/>
<evidence type="ECO:0000256" key="2">
    <source>
        <dbReference type="SAM" id="Phobius"/>
    </source>
</evidence>
<evidence type="ECO:0000313" key="3">
    <source>
        <dbReference type="EMBL" id="BCB88484.1"/>
    </source>
</evidence>
<feature type="region of interest" description="Disordered" evidence="1">
    <location>
        <begin position="1"/>
        <end position="30"/>
    </location>
</feature>
<evidence type="ECO:0008006" key="5">
    <source>
        <dbReference type="Google" id="ProtNLM"/>
    </source>
</evidence>
<keyword evidence="2" id="KW-0812">Transmembrane</keyword>
<accession>A0A6F8YQX1</accession>
<name>A0A6F8YQX1_9ACTN</name>
<feature type="transmembrane region" description="Helical" evidence="2">
    <location>
        <begin position="264"/>
        <end position="297"/>
    </location>
</feature>
<dbReference type="Proteomes" id="UP000503011">
    <property type="component" value="Chromosome"/>
</dbReference>
<feature type="transmembrane region" description="Helical" evidence="2">
    <location>
        <begin position="147"/>
        <end position="166"/>
    </location>
</feature>
<feature type="transmembrane region" description="Helical" evidence="2">
    <location>
        <begin position="95"/>
        <end position="113"/>
    </location>
</feature>
<evidence type="ECO:0000313" key="4">
    <source>
        <dbReference type="Proteomes" id="UP000503011"/>
    </source>
</evidence>
<organism evidence="3 4">
    <name type="scientific">Phytohabitans suffuscus</name>
    <dbReference type="NCBI Taxonomy" id="624315"/>
    <lineage>
        <taxon>Bacteria</taxon>
        <taxon>Bacillati</taxon>
        <taxon>Actinomycetota</taxon>
        <taxon>Actinomycetes</taxon>
        <taxon>Micromonosporales</taxon>
        <taxon>Micromonosporaceae</taxon>
    </lineage>
</organism>
<dbReference type="PANTHER" id="PTHR32196">
    <property type="entry name" value="ABC TRANSPORTER PERMEASE PROTEIN YPHD-RELATED-RELATED"/>
    <property type="match status" value="1"/>
</dbReference>
<dbReference type="RefSeq" id="WP_173159945.1">
    <property type="nucleotide sequence ID" value="NZ_AP022871.1"/>
</dbReference>
<keyword evidence="2" id="KW-1133">Transmembrane helix</keyword>
<gene>
    <name evidence="3" type="ORF">Psuf_057970</name>
</gene>
<feature type="transmembrane region" description="Helical" evidence="2">
    <location>
        <begin position="41"/>
        <end position="65"/>
    </location>
</feature>
<dbReference type="EMBL" id="AP022871">
    <property type="protein sequence ID" value="BCB88484.1"/>
    <property type="molecule type" value="Genomic_DNA"/>
</dbReference>
<feature type="transmembrane region" description="Helical" evidence="2">
    <location>
        <begin position="119"/>
        <end position="140"/>
    </location>
</feature>
<reference evidence="3 4" key="2">
    <citation type="submission" date="2020-03" db="EMBL/GenBank/DDBJ databases">
        <authorList>
            <person name="Ichikawa N."/>
            <person name="Kimura A."/>
            <person name="Kitahashi Y."/>
            <person name="Uohara A."/>
        </authorList>
    </citation>
    <scope>NUCLEOTIDE SEQUENCE [LARGE SCALE GENOMIC DNA]</scope>
    <source>
        <strain evidence="3 4">NBRC 105367</strain>
    </source>
</reference>
<feature type="transmembrane region" description="Helical" evidence="2">
    <location>
        <begin position="227"/>
        <end position="252"/>
    </location>
</feature>
<protein>
    <recommendedName>
        <fullName evidence="5">ABC transporter permease</fullName>
    </recommendedName>
</protein>
<dbReference type="GO" id="GO:0005886">
    <property type="term" value="C:plasma membrane"/>
    <property type="evidence" value="ECO:0007669"/>
    <property type="project" value="TreeGrafter"/>
</dbReference>
<dbReference type="AlphaFoldDB" id="A0A6F8YQX1"/>
<evidence type="ECO:0000256" key="1">
    <source>
        <dbReference type="SAM" id="MobiDB-lite"/>
    </source>
</evidence>
<reference evidence="3 4" key="1">
    <citation type="submission" date="2020-03" db="EMBL/GenBank/DDBJ databases">
        <title>Whole genome shotgun sequence of Phytohabitans suffuscus NBRC 105367.</title>
        <authorList>
            <person name="Komaki H."/>
            <person name="Tamura T."/>
        </authorList>
    </citation>
    <scope>NUCLEOTIDE SEQUENCE [LARGE SCALE GENOMIC DNA]</scope>
    <source>
        <strain evidence="3 4">NBRC 105367</strain>
    </source>
</reference>
<feature type="transmembrane region" description="Helical" evidence="2">
    <location>
        <begin position="186"/>
        <end position="206"/>
    </location>
</feature>
<keyword evidence="2" id="KW-0472">Membrane</keyword>